<accession>A0A5B7E7H0</accession>
<keyword evidence="1" id="KW-1133">Transmembrane helix</keyword>
<keyword evidence="3" id="KW-1185">Reference proteome</keyword>
<name>A0A5B7E7H0_PORTR</name>
<evidence type="ECO:0000256" key="1">
    <source>
        <dbReference type="SAM" id="Phobius"/>
    </source>
</evidence>
<comment type="caution">
    <text evidence="2">The sequence shown here is derived from an EMBL/GenBank/DDBJ whole genome shotgun (WGS) entry which is preliminary data.</text>
</comment>
<protein>
    <submittedName>
        <fullName evidence="2">Uncharacterized protein</fullName>
    </submittedName>
</protein>
<reference evidence="2 3" key="1">
    <citation type="submission" date="2019-05" db="EMBL/GenBank/DDBJ databases">
        <title>Another draft genome of Portunus trituberculatus and its Hox gene families provides insights of decapod evolution.</title>
        <authorList>
            <person name="Jeong J.-H."/>
            <person name="Song I."/>
            <person name="Kim S."/>
            <person name="Choi T."/>
            <person name="Kim D."/>
            <person name="Ryu S."/>
            <person name="Kim W."/>
        </authorList>
    </citation>
    <scope>NUCLEOTIDE SEQUENCE [LARGE SCALE GENOMIC DNA]</scope>
    <source>
        <tissue evidence="2">Muscle</tissue>
    </source>
</reference>
<dbReference type="Proteomes" id="UP000324222">
    <property type="component" value="Unassembled WGS sequence"/>
</dbReference>
<keyword evidence="1" id="KW-0812">Transmembrane</keyword>
<evidence type="ECO:0000313" key="2">
    <source>
        <dbReference type="EMBL" id="MPC29287.1"/>
    </source>
</evidence>
<proteinExistence type="predicted"/>
<organism evidence="2 3">
    <name type="scientific">Portunus trituberculatus</name>
    <name type="common">Swimming crab</name>
    <name type="synonym">Neptunus trituberculatus</name>
    <dbReference type="NCBI Taxonomy" id="210409"/>
    <lineage>
        <taxon>Eukaryota</taxon>
        <taxon>Metazoa</taxon>
        <taxon>Ecdysozoa</taxon>
        <taxon>Arthropoda</taxon>
        <taxon>Crustacea</taxon>
        <taxon>Multicrustacea</taxon>
        <taxon>Malacostraca</taxon>
        <taxon>Eumalacostraca</taxon>
        <taxon>Eucarida</taxon>
        <taxon>Decapoda</taxon>
        <taxon>Pleocyemata</taxon>
        <taxon>Brachyura</taxon>
        <taxon>Eubrachyura</taxon>
        <taxon>Portunoidea</taxon>
        <taxon>Portunidae</taxon>
        <taxon>Portuninae</taxon>
        <taxon>Portunus</taxon>
    </lineage>
</organism>
<feature type="transmembrane region" description="Helical" evidence="1">
    <location>
        <begin position="20"/>
        <end position="39"/>
    </location>
</feature>
<keyword evidence="1" id="KW-0472">Membrane</keyword>
<sequence length="46" mass="5464">MTLVRKNSIHYMNQNKTMQLAILILTWARLTAFFTLLLLEVRHAFT</sequence>
<dbReference type="AlphaFoldDB" id="A0A5B7E7H0"/>
<evidence type="ECO:0000313" key="3">
    <source>
        <dbReference type="Proteomes" id="UP000324222"/>
    </source>
</evidence>
<gene>
    <name evidence="2" type="ORF">E2C01_022512</name>
</gene>
<dbReference type="EMBL" id="VSRR010002046">
    <property type="protein sequence ID" value="MPC29287.1"/>
    <property type="molecule type" value="Genomic_DNA"/>
</dbReference>